<name>A0A8S4BYL1_9TELE</name>
<keyword evidence="4" id="KW-0812">Transmembrane</keyword>
<feature type="transmembrane region" description="Helical" evidence="4">
    <location>
        <begin position="105"/>
        <end position="126"/>
    </location>
</feature>
<dbReference type="InterPro" id="IPR051963">
    <property type="entry name" value="Adhesion_GPCR_A"/>
</dbReference>
<evidence type="ECO:0000256" key="2">
    <source>
        <dbReference type="ARBA" id="ARBA00023170"/>
    </source>
</evidence>
<protein>
    <submittedName>
        <fullName evidence="5">(Atlantic silverside) hypothetical protein</fullName>
    </submittedName>
</protein>
<sequence length="201" mass="22444">MEENCIAVAGMQGTGERPRERLRRQRSDHLTCKCSSHSKKAVPRRHEDNADTSEPEPEPEPDMSRLIQNRASGDAAARIIRRHSDGDLKKVLSFPPYPGEFLHPVVYACTAVMLLCLFASIITYIVHHRCGYTNKMLKGSEAFPFNCAHINKPVHLLHTSRQAIPDSRTHLGLILAATVHYVIIPSAGVTQFNNEVSVKQV</sequence>
<keyword evidence="4" id="KW-0472">Membrane</keyword>
<evidence type="ECO:0000313" key="6">
    <source>
        <dbReference type="Proteomes" id="UP000677803"/>
    </source>
</evidence>
<comment type="caution">
    <text evidence="5">The sequence shown here is derived from an EMBL/GenBank/DDBJ whole genome shotgun (WGS) entry which is preliminary data.</text>
</comment>
<keyword evidence="2" id="KW-0675">Receptor</keyword>
<proteinExistence type="inferred from homology"/>
<evidence type="ECO:0000256" key="3">
    <source>
        <dbReference type="SAM" id="MobiDB-lite"/>
    </source>
</evidence>
<gene>
    <name evidence="5" type="ORF">MMEN_LOCUS20919</name>
</gene>
<keyword evidence="4" id="KW-1133">Transmembrane helix</keyword>
<dbReference type="GO" id="GO:0098978">
    <property type="term" value="C:glutamatergic synapse"/>
    <property type="evidence" value="ECO:0007669"/>
    <property type="project" value="TreeGrafter"/>
</dbReference>
<reference evidence="5" key="1">
    <citation type="submission" date="2021-05" db="EMBL/GenBank/DDBJ databases">
        <authorList>
            <person name="Tigano A."/>
        </authorList>
    </citation>
    <scope>NUCLEOTIDE SEQUENCE</scope>
</reference>
<dbReference type="EMBL" id="CAJRST010039999">
    <property type="protein sequence ID" value="CAG6017912.1"/>
    <property type="molecule type" value="Genomic_DNA"/>
</dbReference>
<evidence type="ECO:0000256" key="4">
    <source>
        <dbReference type="SAM" id="Phobius"/>
    </source>
</evidence>
<accession>A0A8S4BYL1</accession>
<dbReference type="GO" id="GO:0005886">
    <property type="term" value="C:plasma membrane"/>
    <property type="evidence" value="ECO:0007669"/>
    <property type="project" value="TreeGrafter"/>
</dbReference>
<evidence type="ECO:0000256" key="1">
    <source>
        <dbReference type="ARBA" id="ARBA00007343"/>
    </source>
</evidence>
<evidence type="ECO:0000313" key="5">
    <source>
        <dbReference type="EMBL" id="CAG6017912.1"/>
    </source>
</evidence>
<dbReference type="GO" id="GO:0007166">
    <property type="term" value="P:cell surface receptor signaling pathway"/>
    <property type="evidence" value="ECO:0007669"/>
    <property type="project" value="TreeGrafter"/>
</dbReference>
<dbReference type="PANTHER" id="PTHR45930">
    <property type="entry name" value="G-PROTEIN COUPLED RECEPTOR 124-LIKE PROTEIN"/>
    <property type="match status" value="1"/>
</dbReference>
<keyword evidence="6" id="KW-1185">Reference proteome</keyword>
<dbReference type="PANTHER" id="PTHR45930:SF3">
    <property type="entry name" value="ADHESION G PROTEIN-COUPLED RECEPTOR A1"/>
    <property type="match status" value="1"/>
</dbReference>
<dbReference type="OrthoDB" id="10031018at2759"/>
<dbReference type="GO" id="GO:0014069">
    <property type="term" value="C:postsynaptic density"/>
    <property type="evidence" value="ECO:0007669"/>
    <property type="project" value="TreeGrafter"/>
</dbReference>
<feature type="region of interest" description="Disordered" evidence="3">
    <location>
        <begin position="1"/>
        <end position="64"/>
    </location>
</feature>
<dbReference type="AlphaFoldDB" id="A0A8S4BYL1"/>
<dbReference type="Proteomes" id="UP000677803">
    <property type="component" value="Unassembled WGS sequence"/>
</dbReference>
<organism evidence="5 6">
    <name type="scientific">Menidia menidia</name>
    <name type="common">Atlantic silverside</name>
    <dbReference type="NCBI Taxonomy" id="238744"/>
    <lineage>
        <taxon>Eukaryota</taxon>
        <taxon>Metazoa</taxon>
        <taxon>Chordata</taxon>
        <taxon>Craniata</taxon>
        <taxon>Vertebrata</taxon>
        <taxon>Euteleostomi</taxon>
        <taxon>Actinopterygii</taxon>
        <taxon>Neopterygii</taxon>
        <taxon>Teleostei</taxon>
        <taxon>Neoteleostei</taxon>
        <taxon>Acanthomorphata</taxon>
        <taxon>Ovalentaria</taxon>
        <taxon>Atherinomorphae</taxon>
        <taxon>Atheriniformes</taxon>
        <taxon>Atherinopsidae</taxon>
        <taxon>Menidiinae</taxon>
        <taxon>Menidia</taxon>
    </lineage>
</organism>
<feature type="compositionally biased region" description="Acidic residues" evidence="3">
    <location>
        <begin position="50"/>
        <end position="61"/>
    </location>
</feature>
<comment type="similarity">
    <text evidence="1">Belongs to the G-protein coupled receptor 2 family. Adhesion G-protein coupled receptor (ADGR) subfamily.</text>
</comment>